<evidence type="ECO:0000256" key="2">
    <source>
        <dbReference type="SAM" id="Phobius"/>
    </source>
</evidence>
<sequence>MTPARHWLRRLRHDASGIALTEFALYMVPALFLGLAGLETVNYVIANVRVGQIAMATADNAARVRDSIDEHDVNELFIGAKLAGEGIHFAEQGRIILSSVEPRSVAPLTTNINGTDVPNQWIRWQRCYGMKDASSSYGTPRTSGDGTITDGSEAWKRSDPTKASAAPSDQIKSVPMIGNSASPTKIGTATKNVAALGGTAVMFVEIVYDYKPVFWGGLIGDRTIRDIIAFNVRQRADQVLKPGGLAATSWSTCSRRYV</sequence>
<dbReference type="AlphaFoldDB" id="A0A239HQ39"/>
<feature type="region of interest" description="Disordered" evidence="1">
    <location>
        <begin position="135"/>
        <end position="168"/>
    </location>
</feature>
<dbReference type="Proteomes" id="UP000198281">
    <property type="component" value="Unassembled WGS sequence"/>
</dbReference>
<organism evidence="3 4">
    <name type="scientific">Edaphosphingomonas laterariae</name>
    <dbReference type="NCBI Taxonomy" id="861865"/>
    <lineage>
        <taxon>Bacteria</taxon>
        <taxon>Pseudomonadati</taxon>
        <taxon>Pseudomonadota</taxon>
        <taxon>Alphaproteobacteria</taxon>
        <taxon>Sphingomonadales</taxon>
        <taxon>Rhizorhabdaceae</taxon>
        <taxon>Edaphosphingomonas</taxon>
    </lineage>
</organism>
<keyword evidence="2" id="KW-0472">Membrane</keyword>
<protein>
    <recommendedName>
        <fullName evidence="5">TadE-like protein</fullName>
    </recommendedName>
</protein>
<accession>A0A239HQ39</accession>
<evidence type="ECO:0000313" key="4">
    <source>
        <dbReference type="Proteomes" id="UP000198281"/>
    </source>
</evidence>
<evidence type="ECO:0008006" key="5">
    <source>
        <dbReference type="Google" id="ProtNLM"/>
    </source>
</evidence>
<proteinExistence type="predicted"/>
<dbReference type="EMBL" id="FZOS01000018">
    <property type="protein sequence ID" value="SNS82374.1"/>
    <property type="molecule type" value="Genomic_DNA"/>
</dbReference>
<feature type="transmembrane region" description="Helical" evidence="2">
    <location>
        <begin position="23"/>
        <end position="45"/>
    </location>
</feature>
<name>A0A239HQ39_9SPHN</name>
<keyword evidence="2" id="KW-0812">Transmembrane</keyword>
<evidence type="ECO:0000256" key="1">
    <source>
        <dbReference type="SAM" id="MobiDB-lite"/>
    </source>
</evidence>
<dbReference type="RefSeq" id="WP_245842941.1">
    <property type="nucleotide sequence ID" value="NZ_FZOS01000018.1"/>
</dbReference>
<keyword evidence="2" id="KW-1133">Transmembrane helix</keyword>
<gene>
    <name evidence="3" type="ORF">SAMN06295912_11812</name>
</gene>
<keyword evidence="4" id="KW-1185">Reference proteome</keyword>
<evidence type="ECO:0000313" key="3">
    <source>
        <dbReference type="EMBL" id="SNS82374.1"/>
    </source>
</evidence>
<reference evidence="4" key="1">
    <citation type="submission" date="2017-06" db="EMBL/GenBank/DDBJ databases">
        <authorList>
            <person name="Varghese N."/>
            <person name="Submissions S."/>
        </authorList>
    </citation>
    <scope>NUCLEOTIDE SEQUENCE [LARGE SCALE GENOMIC DNA]</scope>
    <source>
        <strain evidence="4">LNB2</strain>
    </source>
</reference>
<feature type="compositionally biased region" description="Polar residues" evidence="1">
    <location>
        <begin position="135"/>
        <end position="150"/>
    </location>
</feature>